<dbReference type="EMBL" id="LAZR01008341">
    <property type="protein sequence ID" value="KKM79394.1"/>
    <property type="molecule type" value="Genomic_DNA"/>
</dbReference>
<proteinExistence type="predicted"/>
<reference evidence="1" key="1">
    <citation type="journal article" date="2015" name="Nature">
        <title>Complex archaea that bridge the gap between prokaryotes and eukaryotes.</title>
        <authorList>
            <person name="Spang A."/>
            <person name="Saw J.H."/>
            <person name="Jorgensen S.L."/>
            <person name="Zaremba-Niedzwiedzka K."/>
            <person name="Martijn J."/>
            <person name="Lind A.E."/>
            <person name="van Eijk R."/>
            <person name="Schleper C."/>
            <person name="Guy L."/>
            <person name="Ettema T.J."/>
        </authorList>
    </citation>
    <scope>NUCLEOTIDE SEQUENCE</scope>
</reference>
<sequence>MSTTQIIVNEVSLDTFKGEGFPVKITKQINDLRKLVSRNASFTSQISFPRTAKNTGALSGLTPTFKNSKVTPTSLSCVILMNGVTVLSGGRFTLSSKADDRYKGTVFFGNFDFFNLIEGDISELQWATYDQAWERADVDAIKATTTGIVFALASWFRPFGVQSLTAGSVWNTKHDINFSGFHVYARTIITNIIQELGFTYDDSAVTDSLWDELAISCPITKFAISREVDDPLEAEWSKTATQSGTGGAQVMTFDTQIIDVDALFDNGNDKYDIDRTATIGVQLNECSGSFIGSGAATIHFSIRKNSVQIARKNISISGGGSFDFTFSTITTVENGDDLEIRISSSAISSWDVDDGFFRIEDVGAVADHSLNISIGEHIPQIPKKDFLRWVFALLNIQVETDSLSSTVTLKPFDAILTSPEQDWSKNLDISKAIDEGITLPYAQINRFEYFDNEQLIRTDTEGTYSITNPLLRQELILIKSGFGASDGAQRKGIYIRGTAVQELPVIIMHSERLAGMNTTAASAAFTIDSPGAEFTTGNYIEVGGEFRQISARGGDTSGTVSTAFSGNNASQPYTLRSFEVQELIPPRIARIVASQGNYDVVQGTEDVTTSIVGGKEAVFHDDLLWNNIIANSYQNLLDNVANPLIIKPRFRFEASEFAAIDMLKKVYLEQYASSFVINRILQYRSDGLCFVELIRIN</sequence>
<name>A0A0F9KB77_9ZZZZ</name>
<accession>A0A0F9KB77</accession>
<evidence type="ECO:0000313" key="1">
    <source>
        <dbReference type="EMBL" id="KKM79394.1"/>
    </source>
</evidence>
<protein>
    <submittedName>
        <fullName evidence="1">Uncharacterized protein</fullName>
    </submittedName>
</protein>
<dbReference type="AlphaFoldDB" id="A0A0F9KB77"/>
<organism evidence="1">
    <name type="scientific">marine sediment metagenome</name>
    <dbReference type="NCBI Taxonomy" id="412755"/>
    <lineage>
        <taxon>unclassified sequences</taxon>
        <taxon>metagenomes</taxon>
        <taxon>ecological metagenomes</taxon>
    </lineage>
</organism>
<gene>
    <name evidence="1" type="ORF">LCGC14_1350350</name>
</gene>
<comment type="caution">
    <text evidence="1">The sequence shown here is derived from an EMBL/GenBank/DDBJ whole genome shotgun (WGS) entry which is preliminary data.</text>
</comment>